<evidence type="ECO:0000256" key="4">
    <source>
        <dbReference type="ARBA" id="ARBA00022692"/>
    </source>
</evidence>
<dbReference type="HAMAP" id="MF_00237">
    <property type="entry name" value="TatB"/>
    <property type="match status" value="1"/>
</dbReference>
<evidence type="ECO:0000256" key="1">
    <source>
        <dbReference type="ARBA" id="ARBA00004167"/>
    </source>
</evidence>
<evidence type="ECO:0000256" key="9">
    <source>
        <dbReference type="HAMAP-Rule" id="MF_00237"/>
    </source>
</evidence>
<proteinExistence type="inferred from homology"/>
<sequence length="139" mass="14741">MFDIGFFELLLIGTVALLVLGPERLPKAARTVGLWMRKARASWYSMRAELEREFADEELKRSLAATRAELADARKALSDGGRELAAAGAAASEELRQSGEALRRLDAPAEESVQASAEPAGTEAVAADSISNKPGSPAA</sequence>
<evidence type="ECO:0000313" key="11">
    <source>
        <dbReference type="EMBL" id="MCK7594415.1"/>
    </source>
</evidence>
<evidence type="ECO:0000256" key="6">
    <source>
        <dbReference type="ARBA" id="ARBA00022989"/>
    </source>
</evidence>
<gene>
    <name evidence="9 11" type="primary">tatB</name>
    <name evidence="11" type="ORF">M0G41_12125</name>
</gene>
<keyword evidence="5 9" id="KW-0653">Protein transport</keyword>
<keyword evidence="12" id="KW-1185">Reference proteome</keyword>
<comment type="subunit">
    <text evidence="9">The Tat system comprises two distinct complexes: a TatABC complex, containing multiple copies of TatA, TatB and TatC subunits, and a separate TatA complex, containing only TatA subunits. Substrates initially bind to the TatABC complex, which probably triggers association of the separate TatA complex to form the active translocon.</text>
</comment>
<accession>A0ABT0GIP6</accession>
<evidence type="ECO:0000256" key="2">
    <source>
        <dbReference type="ARBA" id="ARBA00022448"/>
    </source>
</evidence>
<feature type="compositionally biased region" description="Basic and acidic residues" evidence="10">
    <location>
        <begin position="97"/>
        <end position="107"/>
    </location>
</feature>
<feature type="region of interest" description="Disordered" evidence="10">
    <location>
        <begin position="97"/>
        <end position="139"/>
    </location>
</feature>
<organism evidence="11 12">
    <name type="scientific">Pseudomarimonas salicorniae</name>
    <dbReference type="NCBI Taxonomy" id="2933270"/>
    <lineage>
        <taxon>Bacteria</taxon>
        <taxon>Pseudomonadati</taxon>
        <taxon>Pseudomonadota</taxon>
        <taxon>Gammaproteobacteria</taxon>
        <taxon>Lysobacterales</taxon>
        <taxon>Lysobacteraceae</taxon>
        <taxon>Pseudomarimonas</taxon>
    </lineage>
</organism>
<feature type="compositionally biased region" description="Polar residues" evidence="10">
    <location>
        <begin position="129"/>
        <end position="139"/>
    </location>
</feature>
<keyword evidence="8 9" id="KW-0472">Membrane</keyword>
<evidence type="ECO:0000256" key="10">
    <source>
        <dbReference type="SAM" id="MobiDB-lite"/>
    </source>
</evidence>
<dbReference type="InterPro" id="IPR003369">
    <property type="entry name" value="TatA/B/E"/>
</dbReference>
<keyword evidence="2 9" id="KW-0813">Transport</keyword>
<dbReference type="EMBL" id="JALNMH010000009">
    <property type="protein sequence ID" value="MCK7594415.1"/>
    <property type="molecule type" value="Genomic_DNA"/>
</dbReference>
<keyword evidence="7 9" id="KW-0811">Translocation</keyword>
<dbReference type="Pfam" id="PF02416">
    <property type="entry name" value="TatA_B_E"/>
    <property type="match status" value="1"/>
</dbReference>
<comment type="function">
    <text evidence="9">Part of the twin-arginine translocation (Tat) system that transports large folded proteins containing a characteristic twin-arginine motif in their signal peptide across membranes. Together with TatC, TatB is part of a receptor directly interacting with Tat signal peptides. TatB may form an oligomeric binding site that transiently accommodates folded Tat precursor proteins before their translocation.</text>
</comment>
<dbReference type="PRINTS" id="PR01506">
    <property type="entry name" value="TATBPROTEIN"/>
</dbReference>
<protein>
    <recommendedName>
        <fullName evidence="9">Sec-independent protein translocase protein TatB</fullName>
    </recommendedName>
</protein>
<evidence type="ECO:0000256" key="8">
    <source>
        <dbReference type="ARBA" id="ARBA00023136"/>
    </source>
</evidence>
<evidence type="ECO:0000256" key="5">
    <source>
        <dbReference type="ARBA" id="ARBA00022927"/>
    </source>
</evidence>
<dbReference type="Proteomes" id="UP001431449">
    <property type="component" value="Unassembled WGS sequence"/>
</dbReference>
<reference evidence="11" key="1">
    <citation type="submission" date="2022-04" db="EMBL/GenBank/DDBJ databases">
        <title>Lysobacter sp. CAU 1642 isolated from sea sand.</title>
        <authorList>
            <person name="Kim W."/>
        </authorList>
    </citation>
    <scope>NUCLEOTIDE SEQUENCE</scope>
    <source>
        <strain evidence="11">CAU 1642</strain>
    </source>
</reference>
<keyword evidence="6 9" id="KW-1133">Transmembrane helix</keyword>
<comment type="subcellular location">
    <subcellularLocation>
        <location evidence="9">Cell membrane</location>
        <topology evidence="9">Single-pass membrane protein</topology>
    </subcellularLocation>
    <subcellularLocation>
        <location evidence="1">Membrane</location>
        <topology evidence="1">Single-pass membrane protein</topology>
    </subcellularLocation>
</comment>
<dbReference type="RefSeq" id="WP_248209570.1">
    <property type="nucleotide sequence ID" value="NZ_JALNMH010000009.1"/>
</dbReference>
<evidence type="ECO:0000256" key="7">
    <source>
        <dbReference type="ARBA" id="ARBA00023010"/>
    </source>
</evidence>
<keyword evidence="3 9" id="KW-1003">Cell membrane</keyword>
<dbReference type="NCBIfam" id="TIGR01410">
    <property type="entry name" value="tatB"/>
    <property type="match status" value="1"/>
</dbReference>
<comment type="similarity">
    <text evidence="9">Belongs to the TatB family.</text>
</comment>
<keyword evidence="4 9" id="KW-0812">Transmembrane</keyword>
<evidence type="ECO:0000256" key="3">
    <source>
        <dbReference type="ARBA" id="ARBA00022475"/>
    </source>
</evidence>
<dbReference type="InterPro" id="IPR018448">
    <property type="entry name" value="TatB"/>
</dbReference>
<dbReference type="Gene3D" id="1.20.5.3310">
    <property type="match status" value="1"/>
</dbReference>
<comment type="caution">
    <text evidence="11">The sequence shown here is derived from an EMBL/GenBank/DDBJ whole genome shotgun (WGS) entry which is preliminary data.</text>
</comment>
<dbReference type="PANTHER" id="PTHR33162:SF1">
    <property type="entry name" value="SEC-INDEPENDENT PROTEIN TRANSLOCASE PROTEIN TATA, CHLOROPLASTIC"/>
    <property type="match status" value="1"/>
</dbReference>
<dbReference type="PANTHER" id="PTHR33162">
    <property type="entry name" value="SEC-INDEPENDENT PROTEIN TRANSLOCASE PROTEIN TATA, CHLOROPLASTIC"/>
    <property type="match status" value="1"/>
</dbReference>
<evidence type="ECO:0000313" key="12">
    <source>
        <dbReference type="Proteomes" id="UP001431449"/>
    </source>
</evidence>
<name>A0ABT0GIP6_9GAMM</name>